<dbReference type="AlphaFoldDB" id="A0AA38CMY9"/>
<feature type="non-terminal residue" evidence="2">
    <location>
        <position position="80"/>
    </location>
</feature>
<evidence type="ECO:0000313" key="3">
    <source>
        <dbReference type="Proteomes" id="UP000824469"/>
    </source>
</evidence>
<reference evidence="2 3" key="1">
    <citation type="journal article" date="2021" name="Nat. Plants">
        <title>The Taxus genome provides insights into paclitaxel biosynthesis.</title>
        <authorList>
            <person name="Xiong X."/>
            <person name="Gou J."/>
            <person name="Liao Q."/>
            <person name="Li Y."/>
            <person name="Zhou Q."/>
            <person name="Bi G."/>
            <person name="Li C."/>
            <person name="Du R."/>
            <person name="Wang X."/>
            <person name="Sun T."/>
            <person name="Guo L."/>
            <person name="Liang H."/>
            <person name="Lu P."/>
            <person name="Wu Y."/>
            <person name="Zhang Z."/>
            <person name="Ro D.K."/>
            <person name="Shang Y."/>
            <person name="Huang S."/>
            <person name="Yan J."/>
        </authorList>
    </citation>
    <scope>NUCLEOTIDE SEQUENCE [LARGE SCALE GENOMIC DNA]</scope>
    <source>
        <strain evidence="2">Ta-2019</strain>
    </source>
</reference>
<feature type="region of interest" description="Disordered" evidence="1">
    <location>
        <begin position="28"/>
        <end position="52"/>
    </location>
</feature>
<evidence type="ECO:0000256" key="1">
    <source>
        <dbReference type="SAM" id="MobiDB-lite"/>
    </source>
</evidence>
<comment type="caution">
    <text evidence="2">The sequence shown here is derived from an EMBL/GenBank/DDBJ whole genome shotgun (WGS) entry which is preliminary data.</text>
</comment>
<dbReference type="Proteomes" id="UP000824469">
    <property type="component" value="Unassembled WGS sequence"/>
</dbReference>
<protein>
    <submittedName>
        <fullName evidence="2">Uncharacterized protein</fullName>
    </submittedName>
</protein>
<sequence>GVPPALPAGRDHVLVEFTVTSLKPARPSAMHWKGEKGRDRISSVSGGGVGIGDDEASDRARLFRRYITNEKALLSLPTRD</sequence>
<name>A0AA38CMY9_TAXCH</name>
<evidence type="ECO:0000313" key="2">
    <source>
        <dbReference type="EMBL" id="KAH9304716.1"/>
    </source>
</evidence>
<dbReference type="EMBL" id="JAHRHJ020000008">
    <property type="protein sequence ID" value="KAH9304716.1"/>
    <property type="molecule type" value="Genomic_DNA"/>
</dbReference>
<gene>
    <name evidence="2" type="ORF">KI387_009120</name>
</gene>
<proteinExistence type="predicted"/>
<accession>A0AA38CMY9</accession>
<organism evidence="2 3">
    <name type="scientific">Taxus chinensis</name>
    <name type="common">Chinese yew</name>
    <name type="synonym">Taxus wallichiana var. chinensis</name>
    <dbReference type="NCBI Taxonomy" id="29808"/>
    <lineage>
        <taxon>Eukaryota</taxon>
        <taxon>Viridiplantae</taxon>
        <taxon>Streptophyta</taxon>
        <taxon>Embryophyta</taxon>
        <taxon>Tracheophyta</taxon>
        <taxon>Spermatophyta</taxon>
        <taxon>Pinopsida</taxon>
        <taxon>Pinidae</taxon>
        <taxon>Conifers II</taxon>
        <taxon>Cupressales</taxon>
        <taxon>Taxaceae</taxon>
        <taxon>Taxus</taxon>
    </lineage>
</organism>
<keyword evidence="3" id="KW-1185">Reference proteome</keyword>
<feature type="compositionally biased region" description="Basic and acidic residues" evidence="1">
    <location>
        <begin position="32"/>
        <end position="41"/>
    </location>
</feature>